<keyword evidence="3" id="KW-1185">Reference proteome</keyword>
<evidence type="ECO:0000313" key="3">
    <source>
        <dbReference type="Proteomes" id="UP000326939"/>
    </source>
</evidence>
<dbReference type="GO" id="GO:0003824">
    <property type="term" value="F:catalytic activity"/>
    <property type="evidence" value="ECO:0007669"/>
    <property type="project" value="InterPro"/>
</dbReference>
<dbReference type="SUPFAM" id="SSF56219">
    <property type="entry name" value="DNase I-like"/>
    <property type="match status" value="1"/>
</dbReference>
<evidence type="ECO:0000313" key="2">
    <source>
        <dbReference type="EMBL" id="KAB5529711.1"/>
    </source>
</evidence>
<organism evidence="2 3">
    <name type="scientific">Salix brachista</name>
    <dbReference type="NCBI Taxonomy" id="2182728"/>
    <lineage>
        <taxon>Eukaryota</taxon>
        <taxon>Viridiplantae</taxon>
        <taxon>Streptophyta</taxon>
        <taxon>Embryophyta</taxon>
        <taxon>Tracheophyta</taxon>
        <taxon>Spermatophyta</taxon>
        <taxon>Magnoliopsida</taxon>
        <taxon>eudicotyledons</taxon>
        <taxon>Gunneridae</taxon>
        <taxon>Pentapetalae</taxon>
        <taxon>rosids</taxon>
        <taxon>fabids</taxon>
        <taxon>Malpighiales</taxon>
        <taxon>Salicaceae</taxon>
        <taxon>Saliceae</taxon>
        <taxon>Salix</taxon>
    </lineage>
</organism>
<accession>A0A5N5KHD2</accession>
<dbReference type="Proteomes" id="UP000326939">
    <property type="component" value="Chromosome 13"/>
</dbReference>
<name>A0A5N5KHD2_9ROSI</name>
<sequence length="318" mass="36118">MVMTIGTWNIRGLNSTYKQNLIQQWVTKNSLNIIGILEPRILPSNMEAVEAGMGISDWHFLSNIQHDHLCRILVGKNSKRISVTAVHKATQWITCDIKGLEDDSAFRVTFVYRLNTPTECAAIWSYLIIEKTHNTPVPWGIMGDFNAIMSSRDRQGGDSNWYSHMKDYPNYVSQAELIHLLATGMHYTWHNGRTGDATILKKHDWAWGNQQLLTQWKPRFKFLNLWTEKEGYEEAVTTTWNGVACGSLSKIDPTSSGPHWAWPPGMDYPQERNRRIFQSQAKLVSRPSGISAKLQALDIACGLGLALRALVRGQLNYC</sequence>
<dbReference type="EMBL" id="VDCV01000013">
    <property type="protein sequence ID" value="KAB5529711.1"/>
    <property type="molecule type" value="Genomic_DNA"/>
</dbReference>
<comment type="caution">
    <text evidence="2">The sequence shown here is derived from an EMBL/GenBank/DDBJ whole genome shotgun (WGS) entry which is preliminary data.</text>
</comment>
<dbReference type="InterPro" id="IPR036691">
    <property type="entry name" value="Endo/exonu/phosph_ase_sf"/>
</dbReference>
<protein>
    <recommendedName>
        <fullName evidence="1">Endonuclease/exonuclease/phosphatase domain-containing protein</fullName>
    </recommendedName>
</protein>
<dbReference type="AlphaFoldDB" id="A0A5N5KHD2"/>
<dbReference type="Gene3D" id="3.60.10.10">
    <property type="entry name" value="Endonuclease/exonuclease/phosphatase"/>
    <property type="match status" value="1"/>
</dbReference>
<dbReference type="PANTHER" id="PTHR33710">
    <property type="entry name" value="BNAC02G09200D PROTEIN"/>
    <property type="match status" value="1"/>
</dbReference>
<reference evidence="3" key="1">
    <citation type="journal article" date="2019" name="Gigascience">
        <title>De novo genome assembly of the endangered Acer yangbiense, a plant species with extremely small populations endemic to Yunnan Province, China.</title>
        <authorList>
            <person name="Yang J."/>
            <person name="Wariss H.M."/>
            <person name="Tao L."/>
            <person name="Zhang R."/>
            <person name="Yun Q."/>
            <person name="Hollingsworth P."/>
            <person name="Dao Z."/>
            <person name="Luo G."/>
            <person name="Guo H."/>
            <person name="Ma Y."/>
            <person name="Sun W."/>
        </authorList>
    </citation>
    <scope>NUCLEOTIDE SEQUENCE [LARGE SCALE GENOMIC DNA]</scope>
    <source>
        <strain evidence="3">cv. br00</strain>
    </source>
</reference>
<proteinExistence type="predicted"/>
<dbReference type="PANTHER" id="PTHR33710:SF71">
    <property type="entry name" value="ENDONUCLEASE_EXONUCLEASE_PHOSPHATASE DOMAIN-CONTAINING PROTEIN"/>
    <property type="match status" value="1"/>
</dbReference>
<dbReference type="InterPro" id="IPR005135">
    <property type="entry name" value="Endo/exonuclease/phosphatase"/>
</dbReference>
<dbReference type="Pfam" id="PF03372">
    <property type="entry name" value="Exo_endo_phos"/>
    <property type="match status" value="1"/>
</dbReference>
<evidence type="ECO:0000259" key="1">
    <source>
        <dbReference type="Pfam" id="PF03372"/>
    </source>
</evidence>
<feature type="domain" description="Endonuclease/exonuclease/phosphatase" evidence="1">
    <location>
        <begin position="6"/>
        <end position="192"/>
    </location>
</feature>
<gene>
    <name evidence="2" type="ORF">DKX38_019792</name>
</gene>